<protein>
    <recommendedName>
        <fullName evidence="3">Hemolysin-type calcium-binding repeat-containing protein</fullName>
    </recommendedName>
</protein>
<evidence type="ECO:0008006" key="3">
    <source>
        <dbReference type="Google" id="ProtNLM"/>
    </source>
</evidence>
<reference evidence="1 2" key="1">
    <citation type="submission" date="2016-10" db="EMBL/GenBank/DDBJ databases">
        <authorList>
            <person name="de Groot N.N."/>
        </authorList>
    </citation>
    <scope>NUCLEOTIDE SEQUENCE [LARGE SCALE GENOMIC DNA]</scope>
    <source>
        <strain evidence="1 2">Nm13</strain>
    </source>
</reference>
<dbReference type="PRINTS" id="PR00313">
    <property type="entry name" value="CABNDNGRPT"/>
</dbReference>
<dbReference type="Gene3D" id="2.150.10.10">
    <property type="entry name" value="Serralysin-like metalloprotease, C-terminal"/>
    <property type="match status" value="1"/>
</dbReference>
<organism evidence="1 2">
    <name type="scientific">Nitrosomonas ureae</name>
    <dbReference type="NCBI Taxonomy" id="44577"/>
    <lineage>
        <taxon>Bacteria</taxon>
        <taxon>Pseudomonadati</taxon>
        <taxon>Pseudomonadota</taxon>
        <taxon>Betaproteobacteria</taxon>
        <taxon>Nitrosomonadales</taxon>
        <taxon>Nitrosomonadaceae</taxon>
        <taxon>Nitrosomonas</taxon>
    </lineage>
</organism>
<dbReference type="AlphaFoldDB" id="A0A1H5USQ8"/>
<dbReference type="Proteomes" id="UP000236753">
    <property type="component" value="Unassembled WGS sequence"/>
</dbReference>
<dbReference type="GO" id="GO:0005509">
    <property type="term" value="F:calcium ion binding"/>
    <property type="evidence" value="ECO:0007669"/>
    <property type="project" value="InterPro"/>
</dbReference>
<dbReference type="InterPro" id="IPR001343">
    <property type="entry name" value="Hemolysn_Ca-bd"/>
</dbReference>
<evidence type="ECO:0000313" key="2">
    <source>
        <dbReference type="Proteomes" id="UP000236753"/>
    </source>
</evidence>
<accession>A0A1H5USQ8</accession>
<sequence length="193" mass="19670">MVGAPSADPNGSYSGSSYVVFGGDFTGAVTALGTAAADKLKGSKAVDRIVAGDGDDTLIGRGGADVFHGGGGDDVIEIRDVDFQLADGGAGTDTLKLDRSHLDLNLADERGRISDIEAVDMTGQGHNTLTLTALDVLNLSSTSNTLQVDGNHNDRVVGLDSGWSDGGIADGYHTFTNGEAVLLVGVQVTTDFA</sequence>
<dbReference type="InterPro" id="IPR011049">
    <property type="entry name" value="Serralysin-like_metalloprot_C"/>
</dbReference>
<name>A0A1H5USQ8_9PROT</name>
<dbReference type="SUPFAM" id="SSF51120">
    <property type="entry name" value="beta-Roll"/>
    <property type="match status" value="1"/>
</dbReference>
<gene>
    <name evidence="1" type="ORF">SAMN05216334_10938</name>
</gene>
<dbReference type="EMBL" id="FNUX01000009">
    <property type="protein sequence ID" value="SEF78125.1"/>
    <property type="molecule type" value="Genomic_DNA"/>
</dbReference>
<evidence type="ECO:0000313" key="1">
    <source>
        <dbReference type="EMBL" id="SEF78125.1"/>
    </source>
</evidence>
<proteinExistence type="predicted"/>
<dbReference type="Pfam" id="PF00353">
    <property type="entry name" value="HemolysinCabind"/>
    <property type="match status" value="1"/>
</dbReference>